<proteinExistence type="predicted"/>
<dbReference type="InterPro" id="IPR011050">
    <property type="entry name" value="Pectin_lyase_fold/virulence"/>
</dbReference>
<dbReference type="InterPro" id="IPR012334">
    <property type="entry name" value="Pectin_lyas_fold"/>
</dbReference>
<dbReference type="InterPro" id="IPR006626">
    <property type="entry name" value="PbH1"/>
</dbReference>
<dbReference type="Pfam" id="PF13229">
    <property type="entry name" value="Beta_helix"/>
    <property type="match status" value="1"/>
</dbReference>
<dbReference type="InterPro" id="IPR022441">
    <property type="entry name" value="Para_beta_helix_rpt-2"/>
</dbReference>
<organism evidence="2 3">
    <name type="scientific">Paenibacillus dokdonensis</name>
    <dbReference type="NCBI Taxonomy" id="2567944"/>
    <lineage>
        <taxon>Bacteria</taxon>
        <taxon>Bacillati</taxon>
        <taxon>Bacillota</taxon>
        <taxon>Bacilli</taxon>
        <taxon>Bacillales</taxon>
        <taxon>Paenibacillaceae</taxon>
        <taxon>Paenibacillus</taxon>
    </lineage>
</organism>
<sequence>MADSIPFVTVTDPARLGDEVAKMKLSGGGVLVLPGGTYPVNSDLTIDPSITLNFMNGAKLNIAAGRTVNLNGKIEAGISQIFAGDGQIKGAPQVKEFYPQWFGALGNGKNDDTKSIQNAINIATSVGGTVVFPQASYTAGTIYLKSNVRLSGEKGAVLQNASSFPDTLFTGSGISSFEIENLEGKFSFDISSSSDFIIQQLHVAENAGNWAFTACTNGMILNNQIMNTKNVTERIIYLSGCTDMLAQGNRIKNKTLFNNVEGNLNTGINASSSKYCRIMNNHIENCGGQGITFDTNIGITSAADRKCFSNLASGNIVIGNGQEGITAFSSNQFETYDITISGNICINNRYDGIEIWGVRQCIVESNSISAPAIKDYSFGAINIYASKDIIVSGNAIDNVPTSGIATVNGSNYPEQKCSNIILTNNRIQNWNYQDMNPATNHDQICGINLFGADFTVVQGNLFLDTRAGRKYGVKAISVVQGRHHIQGNVNPNNLPIDDHVEADMTWAGRQIAERLPMLRMSQLQGDLNNGNVSGIDPGSVWYNANKFALFFKGYEKAMLTPMIIDESSTSGFPSADYAPGYMQYQLQTGRLFFRGKAISSSGKYTEVVLKDKFINLKRSTEVTKNPVEGDTYYDPTKKKPVFFDGTNWRDYAGNIVSVNP</sequence>
<dbReference type="NCBIfam" id="TIGR03804">
    <property type="entry name" value="para_beta_helix"/>
    <property type="match status" value="1"/>
</dbReference>
<dbReference type="Proteomes" id="UP001344632">
    <property type="component" value="Unassembled WGS sequence"/>
</dbReference>
<keyword evidence="3" id="KW-1185">Reference proteome</keyword>
<feature type="domain" description="Right handed beta helix" evidence="1">
    <location>
        <begin position="312"/>
        <end position="473"/>
    </location>
</feature>
<protein>
    <submittedName>
        <fullName evidence="2">Right-handed parallel beta-helix repeat-containing protein</fullName>
    </submittedName>
</protein>
<dbReference type="SMART" id="SM00710">
    <property type="entry name" value="PbH1"/>
    <property type="match status" value="7"/>
</dbReference>
<comment type="caution">
    <text evidence="2">The sequence shown here is derived from an EMBL/GenBank/DDBJ whole genome shotgun (WGS) entry which is preliminary data.</text>
</comment>
<dbReference type="InterPro" id="IPR039448">
    <property type="entry name" value="Beta_helix"/>
</dbReference>
<gene>
    <name evidence="2" type="ORF">P4H66_03640</name>
</gene>
<evidence type="ECO:0000259" key="1">
    <source>
        <dbReference type="Pfam" id="PF13229"/>
    </source>
</evidence>
<dbReference type="EMBL" id="JARLKZ010000003">
    <property type="protein sequence ID" value="MEC0238963.1"/>
    <property type="molecule type" value="Genomic_DNA"/>
</dbReference>
<reference evidence="2 3" key="1">
    <citation type="submission" date="2023-03" db="EMBL/GenBank/DDBJ databases">
        <title>Bacillus Genome Sequencing.</title>
        <authorList>
            <person name="Dunlap C."/>
        </authorList>
    </citation>
    <scope>NUCLEOTIDE SEQUENCE [LARGE SCALE GENOMIC DNA]</scope>
    <source>
        <strain evidence="2 3">BD-525</strain>
    </source>
</reference>
<dbReference type="SUPFAM" id="SSF51126">
    <property type="entry name" value="Pectin lyase-like"/>
    <property type="match status" value="2"/>
</dbReference>
<name>A0ABU6GHQ8_9BACL</name>
<evidence type="ECO:0000313" key="3">
    <source>
        <dbReference type="Proteomes" id="UP001344632"/>
    </source>
</evidence>
<evidence type="ECO:0000313" key="2">
    <source>
        <dbReference type="EMBL" id="MEC0238963.1"/>
    </source>
</evidence>
<dbReference type="RefSeq" id="WP_326085835.1">
    <property type="nucleotide sequence ID" value="NZ_JARLKZ010000003.1"/>
</dbReference>
<dbReference type="Gene3D" id="2.160.20.10">
    <property type="entry name" value="Single-stranded right-handed beta-helix, Pectin lyase-like"/>
    <property type="match status" value="2"/>
</dbReference>
<accession>A0ABU6GHQ8</accession>